<sequence>MIDEIFVIDQGGTPLFYKCYDTREVDPVLVSSLFSALTTFAKSSSNELDEVTMSGKKYIFLLNQFFLLTIRVGDTVSKDTIIEKLTKLQESFLDNFKDIICEIQKFDGEVSQFDRFEENVLNLFDDVKNKKNTKKSSQFLEDLLGLKKKVDYQNVLNNL</sequence>
<reference evidence="2" key="1">
    <citation type="journal article" date="2015" name="Nature">
        <title>Complex archaea that bridge the gap between prokaryotes and eukaryotes.</title>
        <authorList>
            <person name="Spang A."/>
            <person name="Saw J.H."/>
            <person name="Jorgensen S.L."/>
            <person name="Zaremba-Niedzwiedzka K."/>
            <person name="Martijn J."/>
            <person name="Lind A.E."/>
            <person name="van Eijk R."/>
            <person name="Schleper C."/>
            <person name="Guy L."/>
            <person name="Ettema T.J."/>
        </authorList>
    </citation>
    <scope>NUCLEOTIDE SEQUENCE</scope>
</reference>
<dbReference type="GO" id="GO:0016192">
    <property type="term" value="P:vesicle-mediated transport"/>
    <property type="evidence" value="ECO:0007669"/>
    <property type="project" value="InterPro"/>
</dbReference>
<comment type="caution">
    <text evidence="2">The sequence shown here is derived from an EMBL/GenBank/DDBJ whole genome shotgun (WGS) entry which is preliminary data.</text>
</comment>
<dbReference type="AlphaFoldDB" id="A0A0F9NHH4"/>
<gene>
    <name evidence="2" type="ORF">LCGC14_0966090</name>
</gene>
<evidence type="ECO:0000313" key="2">
    <source>
        <dbReference type="EMBL" id="KKN17419.1"/>
    </source>
</evidence>
<proteinExistence type="predicted"/>
<feature type="domain" description="FUZ/MON1/HPS1 first Longin" evidence="1">
    <location>
        <begin position="5"/>
        <end position="86"/>
    </location>
</feature>
<accession>A0A0F9NHH4</accession>
<dbReference type="InterPro" id="IPR043972">
    <property type="entry name" value="FUZ/MON1/HPS1_longin_1"/>
</dbReference>
<protein>
    <recommendedName>
        <fullName evidence="1">FUZ/MON1/HPS1 first Longin domain-containing protein</fullName>
    </recommendedName>
</protein>
<organism evidence="2">
    <name type="scientific">marine sediment metagenome</name>
    <dbReference type="NCBI Taxonomy" id="412755"/>
    <lineage>
        <taxon>unclassified sequences</taxon>
        <taxon>metagenomes</taxon>
        <taxon>ecological metagenomes</taxon>
    </lineage>
</organism>
<name>A0A0F9NHH4_9ZZZZ</name>
<evidence type="ECO:0000259" key="1">
    <source>
        <dbReference type="Pfam" id="PF19036"/>
    </source>
</evidence>
<dbReference type="EMBL" id="LAZR01003522">
    <property type="protein sequence ID" value="KKN17419.1"/>
    <property type="molecule type" value="Genomic_DNA"/>
</dbReference>
<dbReference type="Pfam" id="PF19036">
    <property type="entry name" value="Fuz_longin_1"/>
    <property type="match status" value="1"/>
</dbReference>